<dbReference type="GO" id="GO:0005829">
    <property type="term" value="C:cytosol"/>
    <property type="evidence" value="ECO:0007669"/>
    <property type="project" value="TreeGrafter"/>
</dbReference>
<dbReference type="InterPro" id="IPR018200">
    <property type="entry name" value="USP_CS"/>
</dbReference>
<dbReference type="InterPro" id="IPR001394">
    <property type="entry name" value="Peptidase_C19_UCH"/>
</dbReference>
<dbReference type="OrthoDB" id="429671at2759"/>
<dbReference type="PANTHER" id="PTHR24006:SF687">
    <property type="entry name" value="UBIQUITIN CARBOXYL-TERMINAL HYDROLASE 10"/>
    <property type="match status" value="1"/>
</dbReference>
<keyword evidence="5" id="KW-0833">Ubl conjugation pathway</keyword>
<dbReference type="GO" id="GO:0006508">
    <property type="term" value="P:proteolysis"/>
    <property type="evidence" value="ECO:0007669"/>
    <property type="project" value="UniProtKB-KW"/>
</dbReference>
<dbReference type="InterPro" id="IPR050164">
    <property type="entry name" value="Peptidase_C19"/>
</dbReference>
<reference evidence="10" key="1">
    <citation type="journal article" date="2013" name="Genome Biol. Evol.">
        <title>Punctuated emergences of genetic and phenotypic innovations in eumetazoan, bilaterian, euteleostome, and hominidae ancestors.</title>
        <authorList>
            <person name="Wenger Y."/>
            <person name="Galliot B."/>
        </authorList>
    </citation>
    <scope>NUCLEOTIDE SEQUENCE</scope>
    <source>
        <tissue evidence="10">Whole animals</tissue>
    </source>
</reference>
<evidence type="ECO:0000256" key="2">
    <source>
        <dbReference type="ARBA" id="ARBA00005427"/>
    </source>
</evidence>
<keyword evidence="7" id="KW-0788">Thiol protease</keyword>
<dbReference type="GO" id="GO:0016579">
    <property type="term" value="P:protein deubiquitination"/>
    <property type="evidence" value="ECO:0007669"/>
    <property type="project" value="InterPro"/>
</dbReference>
<dbReference type="InterPro" id="IPR038765">
    <property type="entry name" value="Papain-like_cys_pep_sf"/>
</dbReference>
<dbReference type="AlphaFoldDB" id="T2MDN1"/>
<protein>
    <recommendedName>
        <fullName evidence="3">ubiquitinyl hydrolase 1</fullName>
        <ecNumber evidence="3">3.4.19.12</ecNumber>
    </recommendedName>
</protein>
<dbReference type="PANTHER" id="PTHR24006">
    <property type="entry name" value="UBIQUITIN CARBOXYL-TERMINAL HYDROLASE"/>
    <property type="match status" value="1"/>
</dbReference>
<dbReference type="GO" id="GO:0005634">
    <property type="term" value="C:nucleus"/>
    <property type="evidence" value="ECO:0007669"/>
    <property type="project" value="TreeGrafter"/>
</dbReference>
<dbReference type="EMBL" id="HAAD01003815">
    <property type="protein sequence ID" value="CDG70047.1"/>
    <property type="molecule type" value="mRNA"/>
</dbReference>
<keyword evidence="6 10" id="KW-0378">Hydrolase</keyword>
<dbReference type="Pfam" id="PF00443">
    <property type="entry name" value="UCH"/>
    <property type="match status" value="1"/>
</dbReference>
<dbReference type="Gene3D" id="3.90.70.10">
    <property type="entry name" value="Cysteine proteinases"/>
    <property type="match status" value="1"/>
</dbReference>
<evidence type="ECO:0000256" key="5">
    <source>
        <dbReference type="ARBA" id="ARBA00022786"/>
    </source>
</evidence>
<gene>
    <name evidence="10" type="primary">USP10</name>
</gene>
<dbReference type="CDD" id="cd02257">
    <property type="entry name" value="Peptidase_C19"/>
    <property type="match status" value="1"/>
</dbReference>
<proteinExistence type="evidence at transcript level"/>
<evidence type="ECO:0000256" key="3">
    <source>
        <dbReference type="ARBA" id="ARBA00012759"/>
    </source>
</evidence>
<evidence type="ECO:0000256" key="1">
    <source>
        <dbReference type="ARBA" id="ARBA00000707"/>
    </source>
</evidence>
<keyword evidence="4" id="KW-0645">Protease</keyword>
<evidence type="ECO:0000256" key="7">
    <source>
        <dbReference type="ARBA" id="ARBA00022807"/>
    </source>
</evidence>
<evidence type="ECO:0000256" key="4">
    <source>
        <dbReference type="ARBA" id="ARBA00022670"/>
    </source>
</evidence>
<comment type="catalytic activity">
    <reaction evidence="1">
        <text>Thiol-dependent hydrolysis of ester, thioester, amide, peptide and isopeptide bonds formed by the C-terminal Gly of ubiquitin (a 76-residue protein attached to proteins as an intracellular targeting signal).</text>
        <dbReference type="EC" id="3.4.19.12"/>
    </reaction>
</comment>
<dbReference type="GO" id="GO:0010506">
    <property type="term" value="P:regulation of autophagy"/>
    <property type="evidence" value="ECO:0007669"/>
    <property type="project" value="TreeGrafter"/>
</dbReference>
<dbReference type="InterPro" id="IPR028889">
    <property type="entry name" value="USP"/>
</dbReference>
<name>T2MDN1_HYDVU</name>
<dbReference type="PROSITE" id="PS00973">
    <property type="entry name" value="USP_2"/>
    <property type="match status" value="1"/>
</dbReference>
<accession>T2MDN1</accession>
<evidence type="ECO:0000256" key="8">
    <source>
        <dbReference type="SAM" id="MobiDB-lite"/>
    </source>
</evidence>
<evidence type="ECO:0000256" key="6">
    <source>
        <dbReference type="ARBA" id="ARBA00022801"/>
    </source>
</evidence>
<feature type="region of interest" description="Disordered" evidence="8">
    <location>
        <begin position="328"/>
        <end position="355"/>
    </location>
</feature>
<dbReference type="SUPFAM" id="SSF54001">
    <property type="entry name" value="Cysteine proteinases"/>
    <property type="match status" value="1"/>
</dbReference>
<dbReference type="EC" id="3.4.19.12" evidence="3"/>
<dbReference type="GO" id="GO:0030330">
    <property type="term" value="P:DNA damage response, signal transduction by p53 class mediator"/>
    <property type="evidence" value="ECO:0007669"/>
    <property type="project" value="TreeGrafter"/>
</dbReference>
<organism evidence="10">
    <name type="scientific">Hydra vulgaris</name>
    <name type="common">Hydra</name>
    <name type="synonym">Hydra attenuata</name>
    <dbReference type="NCBI Taxonomy" id="6087"/>
    <lineage>
        <taxon>Eukaryota</taxon>
        <taxon>Metazoa</taxon>
        <taxon>Cnidaria</taxon>
        <taxon>Hydrozoa</taxon>
        <taxon>Hydroidolina</taxon>
        <taxon>Anthoathecata</taxon>
        <taxon>Aplanulata</taxon>
        <taxon>Hydridae</taxon>
        <taxon>Hydra</taxon>
    </lineage>
</organism>
<dbReference type="PROSITE" id="PS50235">
    <property type="entry name" value="USP_3"/>
    <property type="match status" value="1"/>
</dbReference>
<feature type="domain" description="USP" evidence="9">
    <location>
        <begin position="197"/>
        <end position="560"/>
    </location>
</feature>
<sequence length="562" mass="63407">MNPNDGTLFDVNKPLLFGDFEINEYIIYFQHAEVEKIGVEFLCGDLHNSTQAWVNEVGSIKDLESESVSFGELSNNLHSIDQITISDKYGSQENIEFLSEKPLKTNEVNTEIKSFESSEPSKNRSTWASLFNSSTAENSSSVINNEKIISVQMETHNVDVKNCITVVGMENDVRAIKLAKSISNLKIDFSCHHLQLRGLINRGNWCYINTTLQALLAISPISHFYKSLKTFLNTDVSYTSTPLTDSMIAFFNEFESINPKISLKKQSEDIKTGASFEPRCIYNVLTTMKASLSEKGRQEDAEEFLSYLLNGIHDELVALNKLLSKKTPNGNDNADLDNENDDSSWSQVGTKKKDLAKKVNPSSDSTIIKQIFGGMIRSSVQQSGVKESTTLQPFFTLQLDIQGDEIWCLEKAIESYFVKEILQGFTCSKTNTEVEASRKLSIEELPLVLIFHLKYFVYDRTGGSQKIYKAIDIPVDLEIPKDVLSPSLKVSLNERQYRLYAVIHHHGKHAAGGHYTASVHHGSPFGWVNFDDNIIKTLNVNQVLRKQQGSVPYLLFYERCQR</sequence>
<evidence type="ECO:0000313" key="10">
    <source>
        <dbReference type="EMBL" id="CDG70047.1"/>
    </source>
</evidence>
<comment type="similarity">
    <text evidence="2">Belongs to the peptidase C19 family. USP10 subfamily.</text>
</comment>
<dbReference type="GO" id="GO:0004843">
    <property type="term" value="F:cysteine-type deubiquitinase activity"/>
    <property type="evidence" value="ECO:0007669"/>
    <property type="project" value="UniProtKB-EC"/>
</dbReference>
<evidence type="ECO:0000259" key="9">
    <source>
        <dbReference type="PROSITE" id="PS50235"/>
    </source>
</evidence>